<sequence>MKLRYMLTGSDEEFAQRVREAVKRRARFETRKGVVETFTDAQRHPRKKKLQQQQHAKSAWR</sequence>
<evidence type="ECO:0000256" key="1">
    <source>
        <dbReference type="SAM" id="MobiDB-lite"/>
    </source>
</evidence>
<dbReference type="EMBL" id="GBRH01240836">
    <property type="protein sequence ID" value="JAD57059.1"/>
    <property type="molecule type" value="Transcribed_RNA"/>
</dbReference>
<name>A0A0A9AZA4_ARUDO</name>
<reference evidence="2" key="1">
    <citation type="submission" date="2014-09" db="EMBL/GenBank/DDBJ databases">
        <authorList>
            <person name="Magalhaes I.L.F."/>
            <person name="Oliveira U."/>
            <person name="Santos F.R."/>
            <person name="Vidigal T.H.D.A."/>
            <person name="Brescovit A.D."/>
            <person name="Santos A.J."/>
        </authorList>
    </citation>
    <scope>NUCLEOTIDE SEQUENCE</scope>
    <source>
        <tissue evidence="2">Shoot tissue taken approximately 20 cm above the soil surface</tissue>
    </source>
</reference>
<protein>
    <submittedName>
        <fullName evidence="2">Uncharacterized protein</fullName>
    </submittedName>
</protein>
<feature type="region of interest" description="Disordered" evidence="1">
    <location>
        <begin position="37"/>
        <end position="61"/>
    </location>
</feature>
<evidence type="ECO:0000313" key="2">
    <source>
        <dbReference type="EMBL" id="JAD57059.1"/>
    </source>
</evidence>
<accession>A0A0A9AZA4</accession>
<dbReference type="AlphaFoldDB" id="A0A0A9AZA4"/>
<proteinExistence type="predicted"/>
<reference evidence="2" key="2">
    <citation type="journal article" date="2015" name="Data Brief">
        <title>Shoot transcriptome of the giant reed, Arundo donax.</title>
        <authorList>
            <person name="Barrero R.A."/>
            <person name="Guerrero F.D."/>
            <person name="Moolhuijzen P."/>
            <person name="Goolsby J.A."/>
            <person name="Tidwell J."/>
            <person name="Bellgard S.E."/>
            <person name="Bellgard M.I."/>
        </authorList>
    </citation>
    <scope>NUCLEOTIDE SEQUENCE</scope>
    <source>
        <tissue evidence="2">Shoot tissue taken approximately 20 cm above the soil surface</tissue>
    </source>
</reference>
<organism evidence="2">
    <name type="scientific">Arundo donax</name>
    <name type="common">Giant reed</name>
    <name type="synonym">Donax arundinaceus</name>
    <dbReference type="NCBI Taxonomy" id="35708"/>
    <lineage>
        <taxon>Eukaryota</taxon>
        <taxon>Viridiplantae</taxon>
        <taxon>Streptophyta</taxon>
        <taxon>Embryophyta</taxon>
        <taxon>Tracheophyta</taxon>
        <taxon>Spermatophyta</taxon>
        <taxon>Magnoliopsida</taxon>
        <taxon>Liliopsida</taxon>
        <taxon>Poales</taxon>
        <taxon>Poaceae</taxon>
        <taxon>PACMAD clade</taxon>
        <taxon>Arundinoideae</taxon>
        <taxon>Arundineae</taxon>
        <taxon>Arundo</taxon>
    </lineage>
</organism>
<feature type="compositionally biased region" description="Polar residues" evidence="1">
    <location>
        <begin position="51"/>
        <end position="61"/>
    </location>
</feature>